<feature type="transmembrane region" description="Helical" evidence="6">
    <location>
        <begin position="110"/>
        <end position="127"/>
    </location>
</feature>
<dbReference type="RefSeq" id="WP_092341758.1">
    <property type="nucleotide sequence ID" value="NZ_FNIB01000013.1"/>
</dbReference>
<evidence type="ECO:0000256" key="3">
    <source>
        <dbReference type="ARBA" id="ARBA00022692"/>
    </source>
</evidence>
<keyword evidence="5 6" id="KW-0472">Membrane</keyword>
<dbReference type="Proteomes" id="UP000298252">
    <property type="component" value="Unassembled WGS sequence"/>
</dbReference>
<feature type="transmembrane region" description="Helical" evidence="6">
    <location>
        <begin position="6"/>
        <end position="26"/>
    </location>
</feature>
<evidence type="ECO:0000256" key="6">
    <source>
        <dbReference type="SAM" id="Phobius"/>
    </source>
</evidence>
<evidence type="ECO:0000313" key="8">
    <source>
        <dbReference type="EMBL" id="TFB77975.1"/>
    </source>
</evidence>
<evidence type="ECO:0000256" key="5">
    <source>
        <dbReference type="ARBA" id="ARBA00023136"/>
    </source>
</evidence>
<evidence type="ECO:0000256" key="4">
    <source>
        <dbReference type="ARBA" id="ARBA00022989"/>
    </source>
</evidence>
<keyword evidence="4 6" id="KW-1133">Transmembrane helix</keyword>
<keyword evidence="10" id="KW-1185">Reference proteome</keyword>
<evidence type="ECO:0000313" key="9">
    <source>
        <dbReference type="Proteomes" id="UP000199639"/>
    </source>
</evidence>
<dbReference type="Pfam" id="PF02653">
    <property type="entry name" value="BPD_transp_2"/>
    <property type="match status" value="1"/>
</dbReference>
<reference evidence="7 9" key="1">
    <citation type="submission" date="2016-10" db="EMBL/GenBank/DDBJ databases">
        <authorList>
            <person name="Varghese N."/>
            <person name="Submissions S."/>
        </authorList>
    </citation>
    <scope>NUCLEOTIDE SEQUENCE [LARGE SCALE GENOMIC DNA]</scope>
    <source>
        <strain evidence="7 9">CGMCC 1.11215</strain>
    </source>
</reference>
<dbReference type="STRING" id="1424659.SAMN05216368_11327"/>
<name>A0A4R8V8W6_9MICO</name>
<dbReference type="Proteomes" id="UP000199639">
    <property type="component" value="Unassembled WGS sequence"/>
</dbReference>
<dbReference type="EMBL" id="FNIB01000013">
    <property type="protein sequence ID" value="SDO24047.1"/>
    <property type="molecule type" value="Genomic_DNA"/>
</dbReference>
<protein>
    <submittedName>
        <fullName evidence="8">Branched-chain amino acid ABC transporter permease</fullName>
    </submittedName>
    <submittedName>
        <fullName evidence="7">Branched-chain amino acid transport system permease protein</fullName>
    </submittedName>
</protein>
<dbReference type="EMBL" id="SOFD01000022">
    <property type="protein sequence ID" value="TFB77975.1"/>
    <property type="molecule type" value="Genomic_DNA"/>
</dbReference>
<dbReference type="CDD" id="cd06581">
    <property type="entry name" value="TM_PBP1_LivM_like"/>
    <property type="match status" value="1"/>
</dbReference>
<dbReference type="PANTHER" id="PTHR30482">
    <property type="entry name" value="HIGH-AFFINITY BRANCHED-CHAIN AMINO ACID TRANSPORT SYSTEM PERMEASE"/>
    <property type="match status" value="1"/>
</dbReference>
<evidence type="ECO:0000256" key="1">
    <source>
        <dbReference type="ARBA" id="ARBA00004651"/>
    </source>
</evidence>
<reference evidence="8 10" key="2">
    <citation type="submission" date="2019-03" db="EMBL/GenBank/DDBJ databases">
        <title>Genomics of glacier-inhabiting Cryobacterium strains.</title>
        <authorList>
            <person name="Liu Q."/>
            <person name="Xin Y.-H."/>
        </authorList>
    </citation>
    <scope>NUCLEOTIDE SEQUENCE [LARGE SCALE GENOMIC DNA]</scope>
    <source>
        <strain evidence="8 10">Hh8</strain>
    </source>
</reference>
<feature type="transmembrane region" description="Helical" evidence="6">
    <location>
        <begin position="239"/>
        <end position="256"/>
    </location>
</feature>
<keyword evidence="2" id="KW-1003">Cell membrane</keyword>
<dbReference type="InterPro" id="IPR043428">
    <property type="entry name" value="LivM-like"/>
</dbReference>
<feature type="transmembrane region" description="Helical" evidence="6">
    <location>
        <begin position="59"/>
        <end position="77"/>
    </location>
</feature>
<dbReference type="GO" id="GO:0005886">
    <property type="term" value="C:plasma membrane"/>
    <property type="evidence" value="ECO:0007669"/>
    <property type="project" value="UniProtKB-SubCell"/>
</dbReference>
<feature type="transmembrane region" description="Helical" evidence="6">
    <location>
        <begin position="33"/>
        <end position="53"/>
    </location>
</feature>
<evidence type="ECO:0000313" key="10">
    <source>
        <dbReference type="Proteomes" id="UP000298252"/>
    </source>
</evidence>
<keyword evidence="3 6" id="KW-0812">Transmembrane</keyword>
<feature type="transmembrane region" description="Helical" evidence="6">
    <location>
        <begin position="84"/>
        <end position="104"/>
    </location>
</feature>
<gene>
    <name evidence="8" type="ORF">E3O21_06815</name>
    <name evidence="7" type="ORF">SAMN05216368_11327</name>
</gene>
<sequence length="333" mass="35293">MNPNMYVRWAIRIVIIVALALAPFLLNTFRLSLLSEILILGLAAVSLSVLVGVTGLPSLGHAAFYGLGGYAAGLLSVHATDSAILGLLVAAVVGIIFAIPAGWLSVRTTGIVFLMLSLAFAELLFSLSQSLRWLTGGSDGLAGIRNPVLLPGIELSTVPSRYYYIAAVVVVVYIMVRRFVDSPFGHALSGINSNALRMDALGYNVSHYRRVAYSVAGVVGAVAGALNVQNARFVAPENFGFMTSAFLLVMVILGGVKRLHGALAGAAILVVARDELSSRFDSWELGLGLILVLVIYFLPGGVASIVERIAAPFKKRREPRATPLGTDESVVSR</sequence>
<feature type="transmembrane region" description="Helical" evidence="6">
    <location>
        <begin position="211"/>
        <end position="227"/>
    </location>
</feature>
<accession>A0A4R8V8W6</accession>
<dbReference type="AlphaFoldDB" id="A0A4R8V8W6"/>
<dbReference type="PANTHER" id="PTHR30482:SF17">
    <property type="entry name" value="ABC TRANSPORTER ATP-BINDING PROTEIN"/>
    <property type="match status" value="1"/>
</dbReference>
<dbReference type="GO" id="GO:0015658">
    <property type="term" value="F:branched-chain amino acid transmembrane transporter activity"/>
    <property type="evidence" value="ECO:0007669"/>
    <property type="project" value="InterPro"/>
</dbReference>
<organism evidence="7 9">
    <name type="scientific">Cryobacterium flavum</name>
    <dbReference type="NCBI Taxonomy" id="1424659"/>
    <lineage>
        <taxon>Bacteria</taxon>
        <taxon>Bacillati</taxon>
        <taxon>Actinomycetota</taxon>
        <taxon>Actinomycetes</taxon>
        <taxon>Micrococcales</taxon>
        <taxon>Microbacteriaceae</taxon>
        <taxon>Cryobacterium</taxon>
    </lineage>
</organism>
<proteinExistence type="predicted"/>
<dbReference type="InterPro" id="IPR001851">
    <property type="entry name" value="ABC_transp_permease"/>
</dbReference>
<feature type="transmembrane region" description="Helical" evidence="6">
    <location>
        <begin position="285"/>
        <end position="306"/>
    </location>
</feature>
<comment type="subcellular location">
    <subcellularLocation>
        <location evidence="1">Cell membrane</location>
        <topology evidence="1">Multi-pass membrane protein</topology>
    </subcellularLocation>
</comment>
<evidence type="ECO:0000313" key="7">
    <source>
        <dbReference type="EMBL" id="SDO24047.1"/>
    </source>
</evidence>
<feature type="transmembrane region" description="Helical" evidence="6">
    <location>
        <begin position="162"/>
        <end position="180"/>
    </location>
</feature>
<evidence type="ECO:0000256" key="2">
    <source>
        <dbReference type="ARBA" id="ARBA00022475"/>
    </source>
</evidence>